<sequence length="583" mass="64880">MPPKMGGRLICHLMNAGLQALPEACIPSMTDTNTGSKASFSRMQAWLDICTSSHPACNRGDTLPPPLPTRVIAVGSKRSRSCFLVSGADKRGNYATLSHCWGTPKNRPLTTTDKTLKLRQEGIKDEELPKTFRDAVQVCRELGIEYLWIDSLCIIQEQDSQEDWAQEAPNMGDVYGNSILTIAASVAADSAEGCFKERLGIILWPCPALLFGQRCHVSRYPTKEESRGDPGDRNPIPLHPLNGRTWVLQEQVLSRRSLIFTSNRLIWRCASMSTSEKYPLGMPHAPNISTDNHRLLHCIVNDVIPVDPGNSDIDIYTCWYRMVMAVTSRKLTYEDDKLPAIAGVAKKFAVTANDNYHAGLWRGNLLIGILWHSTTLTASERKRAARAPSWSWASVNSQVSYLSILSAGCDASHLPISPLLDILDVLDPPTGAEHPFGVTSKASLQLFGALLPVVRDEDEDSGLFLIEHGTRYAEDIENFLPDHWGLNPSAETPWYCLPVCVRHDPYHRGIRGDPEPYIASWKESLKTGIDEFCRFNRVFGLVLEAVKGRQDTYSRVGACAISRNKGTEISRISLRERRTLTII</sequence>
<organism evidence="2 3">
    <name type="scientific">Melanomma pulvis-pyrius CBS 109.77</name>
    <dbReference type="NCBI Taxonomy" id="1314802"/>
    <lineage>
        <taxon>Eukaryota</taxon>
        <taxon>Fungi</taxon>
        <taxon>Dikarya</taxon>
        <taxon>Ascomycota</taxon>
        <taxon>Pezizomycotina</taxon>
        <taxon>Dothideomycetes</taxon>
        <taxon>Pleosporomycetidae</taxon>
        <taxon>Pleosporales</taxon>
        <taxon>Melanommataceae</taxon>
        <taxon>Melanomma</taxon>
    </lineage>
</organism>
<name>A0A6A6XKJ8_9PLEO</name>
<feature type="domain" description="Heterokaryon incompatibility" evidence="1">
    <location>
        <begin position="94"/>
        <end position="250"/>
    </location>
</feature>
<protein>
    <submittedName>
        <fullName evidence="2">HET-domain-containing protein</fullName>
    </submittedName>
</protein>
<dbReference type="Pfam" id="PF06985">
    <property type="entry name" value="HET"/>
    <property type="match status" value="1"/>
</dbReference>
<dbReference type="OrthoDB" id="3758096at2759"/>
<dbReference type="InterPro" id="IPR010730">
    <property type="entry name" value="HET"/>
</dbReference>
<keyword evidence="3" id="KW-1185">Reference proteome</keyword>
<dbReference type="Proteomes" id="UP000799757">
    <property type="component" value="Unassembled WGS sequence"/>
</dbReference>
<proteinExistence type="predicted"/>
<evidence type="ECO:0000313" key="2">
    <source>
        <dbReference type="EMBL" id="KAF2796959.1"/>
    </source>
</evidence>
<gene>
    <name evidence="2" type="ORF">K505DRAFT_270456</name>
</gene>
<dbReference type="AlphaFoldDB" id="A0A6A6XKJ8"/>
<reference evidence="2" key="1">
    <citation type="journal article" date="2020" name="Stud. Mycol.">
        <title>101 Dothideomycetes genomes: a test case for predicting lifestyles and emergence of pathogens.</title>
        <authorList>
            <person name="Haridas S."/>
            <person name="Albert R."/>
            <person name="Binder M."/>
            <person name="Bloem J."/>
            <person name="Labutti K."/>
            <person name="Salamov A."/>
            <person name="Andreopoulos B."/>
            <person name="Baker S."/>
            <person name="Barry K."/>
            <person name="Bills G."/>
            <person name="Bluhm B."/>
            <person name="Cannon C."/>
            <person name="Castanera R."/>
            <person name="Culley D."/>
            <person name="Daum C."/>
            <person name="Ezra D."/>
            <person name="Gonzalez J."/>
            <person name="Henrissat B."/>
            <person name="Kuo A."/>
            <person name="Liang C."/>
            <person name="Lipzen A."/>
            <person name="Lutzoni F."/>
            <person name="Magnuson J."/>
            <person name="Mondo S."/>
            <person name="Nolan M."/>
            <person name="Ohm R."/>
            <person name="Pangilinan J."/>
            <person name="Park H.-J."/>
            <person name="Ramirez L."/>
            <person name="Alfaro M."/>
            <person name="Sun H."/>
            <person name="Tritt A."/>
            <person name="Yoshinaga Y."/>
            <person name="Zwiers L.-H."/>
            <person name="Turgeon B."/>
            <person name="Goodwin S."/>
            <person name="Spatafora J."/>
            <person name="Crous P."/>
            <person name="Grigoriev I."/>
        </authorList>
    </citation>
    <scope>NUCLEOTIDE SEQUENCE</scope>
    <source>
        <strain evidence="2">CBS 109.77</strain>
    </source>
</reference>
<dbReference type="PANTHER" id="PTHR33112">
    <property type="entry name" value="DOMAIN PROTEIN, PUTATIVE-RELATED"/>
    <property type="match status" value="1"/>
</dbReference>
<evidence type="ECO:0000313" key="3">
    <source>
        <dbReference type="Proteomes" id="UP000799757"/>
    </source>
</evidence>
<accession>A0A6A6XKJ8</accession>
<dbReference type="EMBL" id="MU001818">
    <property type="protein sequence ID" value="KAF2796959.1"/>
    <property type="molecule type" value="Genomic_DNA"/>
</dbReference>
<evidence type="ECO:0000259" key="1">
    <source>
        <dbReference type="Pfam" id="PF06985"/>
    </source>
</evidence>
<dbReference type="PANTHER" id="PTHR33112:SF10">
    <property type="entry name" value="TOL"/>
    <property type="match status" value="1"/>
</dbReference>